<feature type="transmembrane region" description="Helical" evidence="12">
    <location>
        <begin position="89"/>
        <end position="111"/>
    </location>
</feature>
<reference evidence="13 14" key="1">
    <citation type="submission" date="2019-06" db="EMBL/GenBank/DDBJ databases">
        <authorList>
            <person name="Livingstone P."/>
            <person name="Whitworth D."/>
        </authorList>
    </citation>
    <scope>NUCLEOTIDE SEQUENCE [LARGE SCALE GENOMIC DNA]</scope>
    <source>
        <strain evidence="13 14">AM401</strain>
    </source>
</reference>
<evidence type="ECO:0000256" key="4">
    <source>
        <dbReference type="ARBA" id="ARBA00022723"/>
    </source>
</evidence>
<keyword evidence="8" id="KW-0350">Heme biosynthesis</keyword>
<dbReference type="PANTHER" id="PTHR35457">
    <property type="entry name" value="HEME A SYNTHASE"/>
    <property type="match status" value="1"/>
</dbReference>
<comment type="caution">
    <text evidence="13">The sequence shown here is derived from an EMBL/GenBank/DDBJ whole genome shotgun (WGS) entry which is preliminary data.</text>
</comment>
<organism evidence="13 14">
    <name type="scientific">Myxococcus llanfairpwllgwyngyllgogerychwyrndrobwllllantysiliogogogochensis</name>
    <dbReference type="NCBI Taxonomy" id="2590453"/>
    <lineage>
        <taxon>Bacteria</taxon>
        <taxon>Pseudomonadati</taxon>
        <taxon>Myxococcota</taxon>
        <taxon>Myxococcia</taxon>
        <taxon>Myxococcales</taxon>
        <taxon>Cystobacterineae</taxon>
        <taxon>Myxococcaceae</taxon>
        <taxon>Myxococcus</taxon>
    </lineage>
</organism>
<keyword evidence="14" id="KW-1185">Reference proteome</keyword>
<dbReference type="EMBL" id="VIFM01000048">
    <property type="protein sequence ID" value="TQF15245.1"/>
    <property type="molecule type" value="Genomic_DNA"/>
</dbReference>
<dbReference type="Pfam" id="PF02628">
    <property type="entry name" value="COX15-CtaA"/>
    <property type="match status" value="1"/>
</dbReference>
<keyword evidence="10" id="KW-1015">Disulfide bond</keyword>
<name>A0A540X1V3_9BACT</name>
<feature type="transmembrane region" description="Helical" evidence="12">
    <location>
        <begin position="117"/>
        <end position="140"/>
    </location>
</feature>
<accession>A0A540X1V3</accession>
<evidence type="ECO:0000256" key="5">
    <source>
        <dbReference type="ARBA" id="ARBA00022989"/>
    </source>
</evidence>
<evidence type="ECO:0000256" key="6">
    <source>
        <dbReference type="ARBA" id="ARBA00023002"/>
    </source>
</evidence>
<evidence type="ECO:0000256" key="8">
    <source>
        <dbReference type="ARBA" id="ARBA00023133"/>
    </source>
</evidence>
<evidence type="ECO:0000256" key="11">
    <source>
        <dbReference type="ARBA" id="ARBA00023444"/>
    </source>
</evidence>
<evidence type="ECO:0000256" key="1">
    <source>
        <dbReference type="ARBA" id="ARBA00004141"/>
    </source>
</evidence>
<dbReference type="GO" id="GO:0046872">
    <property type="term" value="F:metal ion binding"/>
    <property type="evidence" value="ECO:0007669"/>
    <property type="project" value="UniProtKB-KW"/>
</dbReference>
<gene>
    <name evidence="13" type="ORF">FJV41_14750</name>
</gene>
<keyword evidence="2" id="KW-1003">Cell membrane</keyword>
<dbReference type="GO" id="GO:0016020">
    <property type="term" value="C:membrane"/>
    <property type="evidence" value="ECO:0007669"/>
    <property type="project" value="UniProtKB-SubCell"/>
</dbReference>
<proteinExistence type="predicted"/>
<evidence type="ECO:0000256" key="7">
    <source>
        <dbReference type="ARBA" id="ARBA00023004"/>
    </source>
</evidence>
<evidence type="ECO:0000313" key="14">
    <source>
        <dbReference type="Proteomes" id="UP000315369"/>
    </source>
</evidence>
<feature type="non-terminal residue" evidence="13">
    <location>
        <position position="1"/>
    </location>
</feature>
<comment type="subcellular location">
    <subcellularLocation>
        <location evidence="1">Membrane</location>
        <topology evidence="1">Multi-pass membrane protein</topology>
    </subcellularLocation>
</comment>
<evidence type="ECO:0000256" key="9">
    <source>
        <dbReference type="ARBA" id="ARBA00023136"/>
    </source>
</evidence>
<evidence type="ECO:0000256" key="10">
    <source>
        <dbReference type="ARBA" id="ARBA00023157"/>
    </source>
</evidence>
<keyword evidence="6" id="KW-0560">Oxidoreductase</keyword>
<dbReference type="PANTHER" id="PTHR35457:SF1">
    <property type="entry name" value="HEME A SYNTHASE"/>
    <property type="match status" value="1"/>
</dbReference>
<sequence>YETGVLVGTSVAGMLLLGVSGAVAALGDTLFPSETLMEGLRQDVSDTAHVFIRRRILHPVLAVSMGALLVLIGRWMARLRPSAEVKRAALAISILYSVQLMAGLVNVVLLAPVWLQLVHLLLADFVWMAVVSLCAAGLAADAPRAEPVVETVSTHASPV</sequence>
<feature type="transmembrane region" description="Helical" evidence="12">
    <location>
        <begin position="56"/>
        <end position="77"/>
    </location>
</feature>
<keyword evidence="3 12" id="KW-0812">Transmembrane</keyword>
<dbReference type="InterPro" id="IPR050450">
    <property type="entry name" value="COX15/CtaA_HemeA_synthase"/>
</dbReference>
<evidence type="ECO:0000313" key="13">
    <source>
        <dbReference type="EMBL" id="TQF15245.1"/>
    </source>
</evidence>
<dbReference type="Proteomes" id="UP000315369">
    <property type="component" value="Unassembled WGS sequence"/>
</dbReference>
<evidence type="ECO:0000256" key="2">
    <source>
        <dbReference type="ARBA" id="ARBA00022475"/>
    </source>
</evidence>
<keyword evidence="5 12" id="KW-1133">Transmembrane helix</keyword>
<evidence type="ECO:0000256" key="12">
    <source>
        <dbReference type="SAM" id="Phobius"/>
    </source>
</evidence>
<dbReference type="GO" id="GO:0006784">
    <property type="term" value="P:heme A biosynthetic process"/>
    <property type="evidence" value="ECO:0007669"/>
    <property type="project" value="InterPro"/>
</dbReference>
<keyword evidence="7" id="KW-0408">Iron</keyword>
<dbReference type="GO" id="GO:0016491">
    <property type="term" value="F:oxidoreductase activity"/>
    <property type="evidence" value="ECO:0007669"/>
    <property type="project" value="UniProtKB-KW"/>
</dbReference>
<dbReference type="AlphaFoldDB" id="A0A540X1V3"/>
<keyword evidence="4" id="KW-0479">Metal-binding</keyword>
<dbReference type="RefSeq" id="WP_181790642.1">
    <property type="nucleotide sequence ID" value="NZ_VIFM01000048.1"/>
</dbReference>
<protein>
    <submittedName>
        <fullName evidence="13">Heme A synthase</fullName>
    </submittedName>
</protein>
<comment type="pathway">
    <text evidence="11">Porphyrin-containing compound metabolism.</text>
</comment>
<keyword evidence="9 12" id="KW-0472">Membrane</keyword>
<dbReference type="InterPro" id="IPR003780">
    <property type="entry name" value="COX15/CtaA_fam"/>
</dbReference>
<evidence type="ECO:0000256" key="3">
    <source>
        <dbReference type="ARBA" id="ARBA00022692"/>
    </source>
</evidence>